<evidence type="ECO:0000256" key="4">
    <source>
        <dbReference type="HAMAP-Rule" id="MF_00978"/>
    </source>
</evidence>
<evidence type="ECO:0000313" key="6">
    <source>
        <dbReference type="EMBL" id="EIC28723.1"/>
    </source>
</evidence>
<gene>
    <name evidence="4" type="primary">birA</name>
    <name evidence="6" type="ORF">Metal_0899</name>
</gene>
<dbReference type="PROSITE" id="PS51733">
    <property type="entry name" value="BPL_LPL_CATALYTIC"/>
    <property type="match status" value="1"/>
</dbReference>
<dbReference type="eggNOG" id="COG1654">
    <property type="taxonomic scope" value="Bacteria"/>
</dbReference>
<dbReference type="InterPro" id="IPR030855">
    <property type="entry name" value="Bifunct_BirA"/>
</dbReference>
<evidence type="ECO:0000256" key="2">
    <source>
        <dbReference type="ARBA" id="ARBA00023267"/>
    </source>
</evidence>
<dbReference type="Gene3D" id="3.30.930.10">
    <property type="entry name" value="Bira Bifunctional Protein, Domain 2"/>
    <property type="match status" value="1"/>
</dbReference>
<dbReference type="NCBIfam" id="TIGR00121">
    <property type="entry name" value="birA_ligase"/>
    <property type="match status" value="1"/>
</dbReference>
<sequence length="331" mass="36026">MLIADNQKKILTLLADGEFHSGAELAEALGMSRSAVWKHLNGLDALGIRYAAVSGKGYRLSHPIELLHGDGILAALGSERRALVSRLEIHDQIDSTNTYLSRLARQNAPSGHVCLAERQIAGKGRRGRQWVSPYGSNILLSILWRFQQGPAAISALSLAVGVAVIRALRRLGVGNAGLKWPNDIFSEGKKLGGILIEVAGENEGPCHAVTGLGLNLFLPEEEAGSIEQPWTDLNRIAGGRPVGRNRLAGELIDQILPVLAGFERTGLAAYLDEWREYDCLRGEWASVFIGTQQFDGTLEGIDVQGFLLMRDAEDRLRAFASGEVSFRRPYP</sequence>
<dbReference type="GO" id="GO:0005524">
    <property type="term" value="F:ATP binding"/>
    <property type="evidence" value="ECO:0007669"/>
    <property type="project" value="UniProtKB-UniRule"/>
</dbReference>
<dbReference type="NCBIfam" id="NF008847">
    <property type="entry name" value="PRK11886.1-2"/>
    <property type="match status" value="1"/>
</dbReference>
<comment type="function">
    <text evidence="4">Acts both as a biotin--[acetyl-CoA-carboxylase] ligase and a biotin-operon repressor. In the presence of ATP, BirA activates biotin to form the BirA-biotinyl-5'-adenylate (BirA-bio-5'-AMP or holoBirA) complex. HoloBirA can either transfer the biotinyl moiety to the biotin carboxyl carrier protein (BCCP) subunit of acetyl-CoA carboxylase, or bind to the biotin operator site and inhibit transcription of the operon.</text>
</comment>
<dbReference type="InterPro" id="IPR036388">
    <property type="entry name" value="WH-like_DNA-bd_sf"/>
</dbReference>
<dbReference type="GO" id="GO:0006355">
    <property type="term" value="P:regulation of DNA-templated transcription"/>
    <property type="evidence" value="ECO:0007669"/>
    <property type="project" value="UniProtKB-UniRule"/>
</dbReference>
<dbReference type="InterPro" id="IPR004143">
    <property type="entry name" value="BPL_LPL_catalytic"/>
</dbReference>
<dbReference type="Gene3D" id="1.10.10.10">
    <property type="entry name" value="Winged helix-like DNA-binding domain superfamily/Winged helix DNA-binding domain"/>
    <property type="match status" value="1"/>
</dbReference>
<name>H8GFX2_METAL</name>
<feature type="binding site" evidence="4">
    <location>
        <position position="119"/>
    </location>
    <ligand>
        <name>biotin</name>
        <dbReference type="ChEBI" id="CHEBI:57586"/>
    </ligand>
</feature>
<comment type="catalytic activity">
    <reaction evidence="3 4">
        <text>biotin + L-lysyl-[protein] + ATP = N(6)-biotinyl-L-lysyl-[protein] + AMP + diphosphate + H(+)</text>
        <dbReference type="Rhea" id="RHEA:11756"/>
        <dbReference type="Rhea" id="RHEA-COMP:9752"/>
        <dbReference type="Rhea" id="RHEA-COMP:10505"/>
        <dbReference type="ChEBI" id="CHEBI:15378"/>
        <dbReference type="ChEBI" id="CHEBI:29969"/>
        <dbReference type="ChEBI" id="CHEBI:30616"/>
        <dbReference type="ChEBI" id="CHEBI:33019"/>
        <dbReference type="ChEBI" id="CHEBI:57586"/>
        <dbReference type="ChEBI" id="CHEBI:83144"/>
        <dbReference type="ChEBI" id="CHEBI:456215"/>
        <dbReference type="EC" id="6.3.4.15"/>
    </reaction>
</comment>
<dbReference type="PANTHER" id="PTHR12835">
    <property type="entry name" value="BIOTIN PROTEIN LIGASE"/>
    <property type="match status" value="1"/>
</dbReference>
<keyword evidence="4" id="KW-0547">Nucleotide-binding</keyword>
<dbReference type="EMBL" id="CM001475">
    <property type="protein sequence ID" value="EIC28723.1"/>
    <property type="molecule type" value="Genomic_DNA"/>
</dbReference>
<keyword evidence="7" id="KW-1185">Reference proteome</keyword>
<keyword evidence="4" id="KW-0805">Transcription regulation</keyword>
<dbReference type="STRING" id="686340.Metal_0899"/>
<protein>
    <recommendedName>
        <fullName evidence="4">Bifunctional ligase/repressor BirA</fullName>
    </recommendedName>
    <alternativeName>
        <fullName evidence="4">Biotin operon repressor</fullName>
    </alternativeName>
    <alternativeName>
        <fullName evidence="4">Biotin--[acetyl-CoA-carboxylase] ligase</fullName>
        <ecNumber evidence="4">6.3.4.15</ecNumber>
    </alternativeName>
    <alternativeName>
        <fullName evidence="4">Biotin--protein ligase</fullName>
    </alternativeName>
    <alternativeName>
        <fullName evidence="4">Biotin-[acetyl-CoA carboxylase] synthetase</fullName>
    </alternativeName>
</protein>
<dbReference type="SUPFAM" id="SSF55681">
    <property type="entry name" value="Class II aaRS and biotin synthetases"/>
    <property type="match status" value="1"/>
</dbReference>
<dbReference type="InterPro" id="IPR013196">
    <property type="entry name" value="HTH_11"/>
</dbReference>
<dbReference type="GO" id="GO:0005737">
    <property type="term" value="C:cytoplasm"/>
    <property type="evidence" value="ECO:0007669"/>
    <property type="project" value="TreeGrafter"/>
</dbReference>
<dbReference type="InterPro" id="IPR003142">
    <property type="entry name" value="BPL_C"/>
</dbReference>
<dbReference type="InterPro" id="IPR011991">
    <property type="entry name" value="ArsR-like_HTH"/>
</dbReference>
<dbReference type="InterPro" id="IPR004408">
    <property type="entry name" value="Biotin_CoA_COase_ligase"/>
</dbReference>
<dbReference type="HOGENOM" id="CLU_051096_4_0_6"/>
<proteinExistence type="inferred from homology"/>
<organism evidence="6 7">
    <name type="scientific">Methylomicrobium album BG8</name>
    <dbReference type="NCBI Taxonomy" id="686340"/>
    <lineage>
        <taxon>Bacteria</taxon>
        <taxon>Pseudomonadati</taxon>
        <taxon>Pseudomonadota</taxon>
        <taxon>Gammaproteobacteria</taxon>
        <taxon>Methylococcales</taxon>
        <taxon>Methylococcaceae</taxon>
        <taxon>Methylomicrobium</taxon>
    </lineage>
</organism>
<dbReference type="RefSeq" id="WP_005369999.1">
    <property type="nucleotide sequence ID" value="NZ_CM001475.1"/>
</dbReference>
<evidence type="ECO:0000259" key="5">
    <source>
        <dbReference type="PROSITE" id="PS51733"/>
    </source>
</evidence>
<dbReference type="CDD" id="cd00090">
    <property type="entry name" value="HTH_ARSR"/>
    <property type="match status" value="1"/>
</dbReference>
<dbReference type="CDD" id="cd16442">
    <property type="entry name" value="BPL"/>
    <property type="match status" value="1"/>
</dbReference>
<comment type="caution">
    <text evidence="4">Lacks conserved residue(s) required for the propagation of feature annotation.</text>
</comment>
<dbReference type="GO" id="GO:0003677">
    <property type="term" value="F:DNA binding"/>
    <property type="evidence" value="ECO:0007669"/>
    <property type="project" value="UniProtKB-UniRule"/>
</dbReference>
<accession>H8GFX2</accession>
<keyword evidence="4" id="KW-0067">ATP-binding</keyword>
<evidence type="ECO:0000256" key="3">
    <source>
        <dbReference type="ARBA" id="ARBA00047846"/>
    </source>
</evidence>
<dbReference type="SUPFAM" id="SSF46785">
    <property type="entry name" value="Winged helix' DNA-binding domain"/>
    <property type="match status" value="1"/>
</dbReference>
<dbReference type="Pfam" id="PF03099">
    <property type="entry name" value="BPL_LplA_LipB"/>
    <property type="match status" value="1"/>
</dbReference>
<dbReference type="HAMAP" id="MF_00978">
    <property type="entry name" value="Bifunct_BirA"/>
    <property type="match status" value="1"/>
</dbReference>
<dbReference type="Pfam" id="PF08279">
    <property type="entry name" value="HTH_11"/>
    <property type="match status" value="1"/>
</dbReference>
<dbReference type="EC" id="6.3.4.15" evidence="4"/>
<dbReference type="Pfam" id="PF02237">
    <property type="entry name" value="BPL_C"/>
    <property type="match status" value="1"/>
</dbReference>
<keyword evidence="2 4" id="KW-0092">Biotin</keyword>
<keyword evidence="4" id="KW-0678">Repressor</keyword>
<dbReference type="Proteomes" id="UP000005090">
    <property type="component" value="Chromosome"/>
</dbReference>
<dbReference type="GO" id="GO:0004077">
    <property type="term" value="F:biotin--[biotin carboxyl-carrier protein] ligase activity"/>
    <property type="evidence" value="ECO:0007669"/>
    <property type="project" value="UniProtKB-UniRule"/>
</dbReference>
<dbReference type="PANTHER" id="PTHR12835:SF5">
    <property type="entry name" value="BIOTIN--PROTEIN LIGASE"/>
    <property type="match status" value="1"/>
</dbReference>
<feature type="domain" description="BPL/LPL catalytic" evidence="5">
    <location>
        <begin position="79"/>
        <end position="263"/>
    </location>
</feature>
<dbReference type="InterPro" id="IPR036390">
    <property type="entry name" value="WH_DNA-bd_sf"/>
</dbReference>
<evidence type="ECO:0000256" key="1">
    <source>
        <dbReference type="ARBA" id="ARBA00022598"/>
    </source>
</evidence>
<dbReference type="InterPro" id="IPR045864">
    <property type="entry name" value="aa-tRNA-synth_II/BPL/LPL"/>
</dbReference>
<dbReference type="Gene3D" id="2.30.30.100">
    <property type="match status" value="1"/>
</dbReference>
<dbReference type="AlphaFoldDB" id="H8GFX2"/>
<feature type="DNA-binding region" description="H-T-H motif" evidence="4">
    <location>
        <begin position="22"/>
        <end position="41"/>
    </location>
</feature>
<comment type="similarity">
    <text evidence="4">Belongs to the biotin--protein ligase family.</text>
</comment>
<reference evidence="6 7" key="1">
    <citation type="journal article" date="2013" name="Genome Announc.">
        <title>Genome Sequence of the Obligate Gammaproteobacterial Methanotroph Methylomicrobium album Strain BG8.</title>
        <authorList>
            <person name="Kits K.D."/>
            <person name="Kalyuzhnaya M.G."/>
            <person name="Klotz M.G."/>
            <person name="Jetten M.S."/>
            <person name="Op den Camp H.J."/>
            <person name="Vuilleumier S."/>
            <person name="Bringel F."/>
            <person name="Dispirito A.A."/>
            <person name="Murrell J.C."/>
            <person name="Bruce D."/>
            <person name="Cheng J.F."/>
            <person name="Copeland A."/>
            <person name="Goodwin L."/>
            <person name="Hauser L."/>
            <person name="Lajus A."/>
            <person name="Land M.L."/>
            <person name="Lapidus A."/>
            <person name="Lucas S."/>
            <person name="Medigue C."/>
            <person name="Pitluck S."/>
            <person name="Woyke T."/>
            <person name="Zeytun A."/>
            <person name="Stein L.Y."/>
        </authorList>
    </citation>
    <scope>NUCLEOTIDE SEQUENCE [LARGE SCALE GENOMIC DNA]</scope>
    <source>
        <strain evidence="6 7">BG8</strain>
    </source>
</reference>
<feature type="binding site" evidence="4">
    <location>
        <position position="190"/>
    </location>
    <ligand>
        <name>biotin</name>
        <dbReference type="ChEBI" id="CHEBI:57586"/>
    </ligand>
</feature>
<feature type="binding site" evidence="4">
    <location>
        <begin position="95"/>
        <end position="97"/>
    </location>
    <ligand>
        <name>biotin</name>
        <dbReference type="ChEBI" id="CHEBI:57586"/>
    </ligand>
</feature>
<keyword evidence="4" id="KW-0238">DNA-binding</keyword>
<keyword evidence="4" id="KW-0804">Transcription</keyword>
<evidence type="ECO:0000313" key="7">
    <source>
        <dbReference type="Proteomes" id="UP000005090"/>
    </source>
</evidence>
<dbReference type="eggNOG" id="COG0340">
    <property type="taxonomic scope" value="Bacteria"/>
</dbReference>
<keyword evidence="1 4" id="KW-0436">Ligase</keyword>